<dbReference type="Pfam" id="PF06863">
    <property type="entry name" value="DUF1254"/>
    <property type="match status" value="1"/>
</dbReference>
<dbReference type="EMBL" id="FSRJ01000001">
    <property type="protein sequence ID" value="SIN75028.1"/>
    <property type="molecule type" value="Genomic_DNA"/>
</dbReference>
<dbReference type="Proteomes" id="UP000184699">
    <property type="component" value="Unassembled WGS sequence"/>
</dbReference>
<dbReference type="OrthoDB" id="272779at2"/>
<proteinExistence type="predicted"/>
<dbReference type="PANTHER" id="PTHR36509:SF3">
    <property type="entry name" value="SIGNAL PEPTIDE PROTEIN"/>
    <property type="match status" value="1"/>
</dbReference>
<evidence type="ECO:0000259" key="1">
    <source>
        <dbReference type="Pfam" id="PF06742"/>
    </source>
</evidence>
<accession>A0A1N6DW56</accession>
<dbReference type="InterPro" id="IPR037050">
    <property type="entry name" value="DUF1254_sf"/>
</dbReference>
<organism evidence="3 4">
    <name type="scientific">Agromyces cerinus subsp. cerinus</name>
    <dbReference type="NCBI Taxonomy" id="232089"/>
    <lineage>
        <taxon>Bacteria</taxon>
        <taxon>Bacillati</taxon>
        <taxon>Actinomycetota</taxon>
        <taxon>Actinomycetes</taxon>
        <taxon>Micrococcales</taxon>
        <taxon>Microbacteriaceae</taxon>
        <taxon>Agromyces</taxon>
    </lineage>
</organism>
<evidence type="ECO:0000313" key="3">
    <source>
        <dbReference type="EMBL" id="SIN75028.1"/>
    </source>
</evidence>
<dbReference type="SUPFAM" id="SSF160935">
    <property type="entry name" value="VPA0735-like"/>
    <property type="match status" value="1"/>
</dbReference>
<feature type="domain" description="DUF1214" evidence="1">
    <location>
        <begin position="358"/>
        <end position="463"/>
    </location>
</feature>
<dbReference type="Gene3D" id="1.10.3360.10">
    <property type="entry name" value="VPA0735-like domain"/>
    <property type="match status" value="1"/>
</dbReference>
<dbReference type="Pfam" id="PF06742">
    <property type="entry name" value="DUF1214"/>
    <property type="match status" value="1"/>
</dbReference>
<gene>
    <name evidence="3" type="ORF">SAMN05443544_0809</name>
</gene>
<feature type="domain" description="DUF1254" evidence="2">
    <location>
        <begin position="102"/>
        <end position="194"/>
    </location>
</feature>
<evidence type="ECO:0000259" key="2">
    <source>
        <dbReference type="Pfam" id="PF06863"/>
    </source>
</evidence>
<dbReference type="Gene3D" id="2.60.120.600">
    <property type="entry name" value="Domain of unknown function DUF1214, C-terminal domain"/>
    <property type="match status" value="1"/>
</dbReference>
<dbReference type="PANTHER" id="PTHR36509">
    <property type="entry name" value="BLL3101 PROTEIN"/>
    <property type="match status" value="1"/>
</dbReference>
<dbReference type="InterPro" id="IPR010621">
    <property type="entry name" value="DUF1214"/>
</dbReference>
<dbReference type="InterPro" id="IPR010679">
    <property type="entry name" value="DUF1254"/>
</dbReference>
<evidence type="ECO:0000313" key="4">
    <source>
        <dbReference type="Proteomes" id="UP000184699"/>
    </source>
</evidence>
<dbReference type="Gene3D" id="2.60.40.1610">
    <property type="entry name" value="Domain of unknown function DUF1254"/>
    <property type="match status" value="1"/>
</dbReference>
<dbReference type="InterPro" id="IPR037049">
    <property type="entry name" value="DUF1214_C_sf"/>
</dbReference>
<dbReference type="RefSeq" id="WP_084183677.1">
    <property type="nucleotide sequence ID" value="NZ_FSRJ01000001.1"/>
</dbReference>
<reference evidence="4" key="1">
    <citation type="submission" date="2016-11" db="EMBL/GenBank/DDBJ databases">
        <authorList>
            <person name="Varghese N."/>
            <person name="Submissions S."/>
        </authorList>
    </citation>
    <scope>NUCLEOTIDE SEQUENCE [LARGE SCALE GENOMIC DNA]</scope>
    <source>
        <strain evidence="4">DSM 8595</strain>
    </source>
</reference>
<sequence>MAIEGTTVAGLTKEQLAEEVTHVSTPDRLSTPFGDLEFFDGVPKPESVQSIFDGLDLVRGITAFLNTVPGASLVAMRRGLRVVGVDSPDKIGYTDPRCTSTPIFLTPNTETTYGITFLDLKAWGPTVVEVPPQSLCVVDDFWFRYVTDMGIAGPDQGAGGKYLFLPPGYDGERPDGYYTYESPTFTNFLVIRALGGVPAIKQSRIYRLSDAGAAPENAFVNIAEQSFNTVHSNDFSFFEEIAQLVAEEPSTALDPERAGTLATLGIRHGTPFVPDERLRGILDDAARIGAGMSRAILYKPRDPESFRWEGSSWKNAFVGGSYEFLNDGARNLDARTLFHYAATVITPAMAHAQVGAGSAYIYTAEDADGALLDGAETYSLTIPANPPAKNFWSVDVYDTQTRSLLQSAAYPAVASLSEGLQAEADGSYVLWFGPAAPDGKESNWIPTLPGKSWWPVLRLYGPLEPWFEMTWQLPEIVRGQGS</sequence>
<keyword evidence="4" id="KW-1185">Reference proteome</keyword>
<protein>
    <submittedName>
        <fullName evidence="3">Uncharacterized conserved protein</fullName>
    </submittedName>
</protein>
<dbReference type="STRING" id="232089.SAMN05443544_0809"/>
<dbReference type="AlphaFoldDB" id="A0A1N6DW56"/>
<name>A0A1N6DW56_9MICO</name>